<gene>
    <name evidence="5" type="primary">lacF</name>
    <name evidence="5" type="ORF">NCTC10702_03466</name>
</gene>
<sequence length="41" mass="4512">MNREEVQLLGFEIVAFAGDARSKFLEALTAAQAGDFAKQMH</sequence>
<dbReference type="AlphaFoldDB" id="A0A380EKW4"/>
<evidence type="ECO:0000256" key="3">
    <source>
        <dbReference type="ARBA" id="ARBA00022679"/>
    </source>
</evidence>
<evidence type="ECO:0000313" key="6">
    <source>
        <dbReference type="Proteomes" id="UP000254116"/>
    </source>
</evidence>
<keyword evidence="1" id="KW-0813">Transport</keyword>
<evidence type="ECO:0000256" key="1">
    <source>
        <dbReference type="ARBA" id="ARBA00022448"/>
    </source>
</evidence>
<dbReference type="GO" id="GO:0009401">
    <property type="term" value="P:phosphoenolpyruvate-dependent sugar phosphotransferase system"/>
    <property type="evidence" value="ECO:0007669"/>
    <property type="project" value="UniProtKB-KW"/>
</dbReference>
<dbReference type="InterPro" id="IPR036542">
    <property type="entry name" value="PTS_IIA_lac/cel_sf"/>
</dbReference>
<dbReference type="Pfam" id="PF02255">
    <property type="entry name" value="PTS_IIA"/>
    <property type="match status" value="1"/>
</dbReference>
<dbReference type="Gene3D" id="1.20.58.80">
    <property type="entry name" value="Phosphotransferase system, lactose/cellobiose-type IIA subunit"/>
    <property type="match status" value="1"/>
</dbReference>
<dbReference type="GO" id="GO:0016740">
    <property type="term" value="F:transferase activity"/>
    <property type="evidence" value="ECO:0007669"/>
    <property type="project" value="UniProtKB-KW"/>
</dbReference>
<evidence type="ECO:0000256" key="4">
    <source>
        <dbReference type="ARBA" id="ARBA00022683"/>
    </source>
</evidence>
<accession>A0A380EKW4</accession>
<organism evidence="5 6">
    <name type="scientific">Staphylococcus aureus</name>
    <dbReference type="NCBI Taxonomy" id="1280"/>
    <lineage>
        <taxon>Bacteria</taxon>
        <taxon>Bacillati</taxon>
        <taxon>Bacillota</taxon>
        <taxon>Bacilli</taxon>
        <taxon>Bacillales</taxon>
        <taxon>Staphylococcaceae</taxon>
        <taxon>Staphylococcus</taxon>
    </lineage>
</organism>
<dbReference type="EMBL" id="UHBY01000003">
    <property type="protein sequence ID" value="SUL37455.1"/>
    <property type="molecule type" value="Genomic_DNA"/>
</dbReference>
<name>A0A380EKW4_STAAU</name>
<evidence type="ECO:0000256" key="2">
    <source>
        <dbReference type="ARBA" id="ARBA00022597"/>
    </source>
</evidence>
<proteinExistence type="predicted"/>
<keyword evidence="3 5" id="KW-0808">Transferase</keyword>
<dbReference type="Proteomes" id="UP000254116">
    <property type="component" value="Unassembled WGS sequence"/>
</dbReference>
<protein>
    <submittedName>
        <fullName evidence="5">PTS system lactose-specific transporter subunit IIA</fullName>
        <ecNumber evidence="5">2.7.1.-</ecNumber>
    </submittedName>
</protein>
<dbReference type="SUPFAM" id="SSF46973">
    <property type="entry name" value="Enzyme IIa from lactose specific PTS, IIa-lac"/>
    <property type="match status" value="1"/>
</dbReference>
<dbReference type="EC" id="2.7.1.-" evidence="5"/>
<keyword evidence="2" id="KW-0762">Sugar transport</keyword>
<keyword evidence="4" id="KW-0598">Phosphotransferase system</keyword>
<reference evidence="5 6" key="1">
    <citation type="submission" date="2018-06" db="EMBL/GenBank/DDBJ databases">
        <authorList>
            <consortium name="Pathogen Informatics"/>
            <person name="Doyle S."/>
        </authorList>
    </citation>
    <scope>NUCLEOTIDE SEQUENCE [LARGE SCALE GENOMIC DNA]</scope>
    <source>
        <strain evidence="5 6">NCTC10702</strain>
    </source>
</reference>
<evidence type="ECO:0000313" key="5">
    <source>
        <dbReference type="EMBL" id="SUL37455.1"/>
    </source>
</evidence>
<dbReference type="InterPro" id="IPR003188">
    <property type="entry name" value="PTS_IIA_lac/cel"/>
</dbReference>